<comment type="caution">
    <text evidence="4">The sequence shown here is derived from an EMBL/GenBank/DDBJ whole genome shotgun (WGS) entry which is preliminary data.</text>
</comment>
<dbReference type="Gene3D" id="3.10.20.90">
    <property type="entry name" value="Phosphatidylinositol 3-kinase Catalytic Subunit, Chain A, domain 1"/>
    <property type="match status" value="1"/>
</dbReference>
<dbReference type="PANTHER" id="PTHR23322:SF1">
    <property type="entry name" value="FAS-ASSOCIATED FACTOR 2"/>
    <property type="match status" value="1"/>
</dbReference>
<dbReference type="InterPro" id="IPR006577">
    <property type="entry name" value="UAS"/>
</dbReference>
<dbReference type="GO" id="GO:0043130">
    <property type="term" value="F:ubiquitin binding"/>
    <property type="evidence" value="ECO:0007669"/>
    <property type="project" value="TreeGrafter"/>
</dbReference>
<dbReference type="RefSeq" id="XP_067753394.1">
    <property type="nucleotide sequence ID" value="XM_067897237.1"/>
</dbReference>
<dbReference type="GO" id="GO:0036503">
    <property type="term" value="P:ERAD pathway"/>
    <property type="evidence" value="ECO:0007669"/>
    <property type="project" value="TreeGrafter"/>
</dbReference>
<organism evidence="4 5">
    <name type="scientific">Porcisia hertigi</name>
    <dbReference type="NCBI Taxonomy" id="2761500"/>
    <lineage>
        <taxon>Eukaryota</taxon>
        <taxon>Discoba</taxon>
        <taxon>Euglenozoa</taxon>
        <taxon>Kinetoplastea</taxon>
        <taxon>Metakinetoplastina</taxon>
        <taxon>Trypanosomatida</taxon>
        <taxon>Trypanosomatidae</taxon>
        <taxon>Leishmaniinae</taxon>
        <taxon>Porcisia</taxon>
    </lineage>
</organism>
<dbReference type="PANTHER" id="PTHR23322">
    <property type="entry name" value="FAS-ASSOCIATED PROTEIN"/>
    <property type="match status" value="1"/>
</dbReference>
<dbReference type="InterPro" id="IPR036249">
    <property type="entry name" value="Thioredoxin-like_sf"/>
</dbReference>
<dbReference type="SMART" id="SM00594">
    <property type="entry name" value="UAS"/>
    <property type="match status" value="1"/>
</dbReference>
<accession>A0A836ICG9</accession>
<proteinExistence type="predicted"/>
<dbReference type="GO" id="GO:0005783">
    <property type="term" value="C:endoplasmic reticulum"/>
    <property type="evidence" value="ECO:0007669"/>
    <property type="project" value="TreeGrafter"/>
</dbReference>
<evidence type="ECO:0000313" key="5">
    <source>
        <dbReference type="Proteomes" id="UP000674318"/>
    </source>
</evidence>
<dbReference type="Gene3D" id="3.40.30.10">
    <property type="entry name" value="Glutaredoxin"/>
    <property type="match status" value="1"/>
</dbReference>
<name>A0A836ICG9_9TRYP</name>
<evidence type="ECO:0000256" key="2">
    <source>
        <dbReference type="SAM" id="MobiDB-lite"/>
    </source>
</evidence>
<dbReference type="InterPro" id="IPR029071">
    <property type="entry name" value="Ubiquitin-like_domsf"/>
</dbReference>
<dbReference type="GeneID" id="94287314"/>
<dbReference type="PROSITE" id="PS50033">
    <property type="entry name" value="UBX"/>
    <property type="match status" value="1"/>
</dbReference>
<dbReference type="AlphaFoldDB" id="A0A836ICG9"/>
<dbReference type="KEGG" id="phet:94287314"/>
<dbReference type="SUPFAM" id="SSF54236">
    <property type="entry name" value="Ubiquitin-like"/>
    <property type="match status" value="1"/>
</dbReference>
<dbReference type="Proteomes" id="UP000674318">
    <property type="component" value="Chromosome 35"/>
</dbReference>
<reference evidence="4 5" key="1">
    <citation type="submission" date="2021-02" db="EMBL/GenBank/DDBJ databases">
        <title>Porcisia hertigi Genome sequencing and assembly.</title>
        <authorList>
            <person name="Almutairi H."/>
            <person name="Gatherer D."/>
        </authorList>
    </citation>
    <scope>NUCLEOTIDE SEQUENCE [LARGE SCALE GENOMIC DNA]</scope>
    <source>
        <strain evidence="4 5">C119</strain>
    </source>
</reference>
<gene>
    <name evidence="4" type="ORF">JKF63_01189</name>
</gene>
<dbReference type="SUPFAM" id="SSF52833">
    <property type="entry name" value="Thioredoxin-like"/>
    <property type="match status" value="1"/>
</dbReference>
<feature type="domain" description="UBX" evidence="3">
    <location>
        <begin position="247"/>
        <end position="330"/>
    </location>
</feature>
<evidence type="ECO:0000313" key="4">
    <source>
        <dbReference type="EMBL" id="KAG5492610.1"/>
    </source>
</evidence>
<keyword evidence="1" id="KW-0175">Coiled coil</keyword>
<protein>
    <recommendedName>
        <fullName evidence="3">UBX domain-containing protein</fullName>
    </recommendedName>
</protein>
<evidence type="ECO:0000256" key="1">
    <source>
        <dbReference type="ARBA" id="ARBA00023054"/>
    </source>
</evidence>
<keyword evidence="5" id="KW-1185">Reference proteome</keyword>
<sequence length="333" mass="37900">MTLVHEVEKRYQLKIPFFEGTLEEAKRHAQHDSRYLVLYLHSPRHENTEAYLRDVLATDEIIALLDESSILFGVSVEDALGTILAEELGAHTFPFIAALVGNTVVLRLQGYHSRETFRHEWRLCTEDWDGQLAEGVVLAAEREARERARIAEAEAASAMEAADRAILEELLRKEEGERCAASEREAAAQRAAEERAAAEERETEERARQAAEEARQRAIEEERRWKRESAKQRAKTQLHDEPAANVAIEETVQISVRCPSGKHYDRRFLRSDFVDQLTCFALTLDEVADATDASTVRFVTGFPPAPLEWREGETRFSDMKSLCPRAVVILRRS</sequence>
<dbReference type="EMBL" id="JAFJZO010000035">
    <property type="protein sequence ID" value="KAG5492610.1"/>
    <property type="molecule type" value="Genomic_DNA"/>
</dbReference>
<feature type="region of interest" description="Disordered" evidence="2">
    <location>
        <begin position="181"/>
        <end position="215"/>
    </location>
</feature>
<dbReference type="Pfam" id="PF00789">
    <property type="entry name" value="UBX"/>
    <property type="match status" value="1"/>
</dbReference>
<dbReference type="InterPro" id="IPR050730">
    <property type="entry name" value="UBX_domain-protein"/>
</dbReference>
<dbReference type="OrthoDB" id="1026733at2759"/>
<dbReference type="InterPro" id="IPR001012">
    <property type="entry name" value="UBX_dom"/>
</dbReference>
<evidence type="ECO:0000259" key="3">
    <source>
        <dbReference type="PROSITE" id="PS50033"/>
    </source>
</evidence>